<dbReference type="PANTHER" id="PTHR35038:SF6">
    <property type="entry name" value="SURFACE LOCALIZED DECAHEME CYTOCHROME C LIPOPROTEIN"/>
    <property type="match status" value="1"/>
</dbReference>
<name>D6YZU5_DESAT</name>
<sequence>MHRLRLLSLILLPVTALLLLPAAVGASPGVAAKDCFACHDRAAFEQRVQHQPVAQRECSSCHNPHVARFPGLLQQQVHLLCYQCHRDTADEHRQSGILHGPVRNGDCLSCHDPHAARHDSLLKEQGAANCFSCHNELPRSFPYTHPPYRDGQCASCHQSHRAEHPYLLVREQSELCLNCHQPQEIQAQHPNYPVPVSGCVSCHSPHGSQRQALIRNVLHRSYASNCADCHQGNRPVTIHRCLECHQDVGREMSSSHNHLVRYGDNSCVACHSPHAGDRPGLLKGKERYTCGSCHQGTIHRAEQAEYAHPLSRPDANACSNCHNLHGSNHPAMLKAPVNTVCIDCHTDHEQFTHPIGETVFDPRTGQMMTCASCHSSMGTAYRNHLRYSGTRDLCVQCHRDH</sequence>
<feature type="domain" description="Doubled CXXCH motif" evidence="3">
    <location>
        <begin position="369"/>
        <end position="400"/>
    </location>
</feature>
<dbReference type="EMBL" id="CP001940">
    <property type="protein sequence ID" value="ADH85102.1"/>
    <property type="molecule type" value="Genomic_DNA"/>
</dbReference>
<dbReference type="STRING" id="589865.DaAHT2_0396"/>
<dbReference type="eggNOG" id="COG3005">
    <property type="taxonomic scope" value="Bacteria"/>
</dbReference>
<dbReference type="Gene3D" id="3.90.10.10">
    <property type="entry name" value="Cytochrome C3"/>
    <property type="match status" value="3"/>
</dbReference>
<dbReference type="SUPFAM" id="SSF48695">
    <property type="entry name" value="Multiheme cytochromes"/>
    <property type="match status" value="2"/>
</dbReference>
<feature type="chain" id="PRO_5003091355" evidence="2">
    <location>
        <begin position="27"/>
        <end position="401"/>
    </location>
</feature>
<dbReference type="GO" id="GO:0016491">
    <property type="term" value="F:oxidoreductase activity"/>
    <property type="evidence" value="ECO:0007669"/>
    <property type="project" value="TreeGrafter"/>
</dbReference>
<feature type="domain" description="Doubled CXXCH motif" evidence="3">
    <location>
        <begin position="265"/>
        <end position="296"/>
    </location>
</feature>
<dbReference type="InterPro" id="IPR051829">
    <property type="entry name" value="Multiheme_Cytochr_ET"/>
</dbReference>
<evidence type="ECO:0000313" key="4">
    <source>
        <dbReference type="EMBL" id="ADH85102.1"/>
    </source>
</evidence>
<reference evidence="5" key="1">
    <citation type="submission" date="2010-02" db="EMBL/GenBank/DDBJ databases">
        <title>Complete sequence of Desulfurivibrio alkaliphilus AHT2.</title>
        <authorList>
            <consortium name="US DOE Joint Genome Institute"/>
            <person name="Pitluck S."/>
            <person name="Chertkov O."/>
            <person name="Detter J.C."/>
            <person name="Han C."/>
            <person name="Tapia R."/>
            <person name="Larimer F."/>
            <person name="Land M."/>
            <person name="Hauser L."/>
            <person name="Kyrpides N."/>
            <person name="Mikhailova N."/>
            <person name="Sorokin D.Y."/>
            <person name="Muyzer G."/>
            <person name="Woyke T."/>
        </authorList>
    </citation>
    <scope>NUCLEOTIDE SEQUENCE [LARGE SCALE GENOMIC DNA]</scope>
    <source>
        <strain evidence="5">DSM 19089 / UNIQEM U267 / AHT2</strain>
    </source>
</reference>
<keyword evidence="1 2" id="KW-0732">Signal</keyword>
<dbReference type="InParanoid" id="D6YZU5"/>
<evidence type="ECO:0000313" key="5">
    <source>
        <dbReference type="Proteomes" id="UP000001508"/>
    </source>
</evidence>
<dbReference type="InterPro" id="IPR010177">
    <property type="entry name" value="Paired_CXXCH_1"/>
</dbReference>
<dbReference type="HOGENOM" id="CLU_701626_0_0_7"/>
<dbReference type="Gene3D" id="1.10.1130.10">
    <property type="entry name" value="Flavocytochrome C3, Chain A"/>
    <property type="match status" value="1"/>
</dbReference>
<organism evidence="4 5">
    <name type="scientific">Desulfurivibrio alkaliphilus (strain DSM 19089 / UNIQEM U267 / AHT2)</name>
    <dbReference type="NCBI Taxonomy" id="589865"/>
    <lineage>
        <taxon>Bacteria</taxon>
        <taxon>Pseudomonadati</taxon>
        <taxon>Thermodesulfobacteriota</taxon>
        <taxon>Desulfobulbia</taxon>
        <taxon>Desulfobulbales</taxon>
        <taxon>Desulfobulbaceae</taxon>
        <taxon>Desulfurivibrio</taxon>
    </lineage>
</organism>
<dbReference type="AlphaFoldDB" id="D6YZU5"/>
<feature type="signal peptide" evidence="2">
    <location>
        <begin position="1"/>
        <end position="26"/>
    </location>
</feature>
<dbReference type="NCBIfam" id="TIGR01905">
    <property type="entry name" value="paired_CXXCH_1"/>
    <property type="match status" value="5"/>
</dbReference>
<feature type="domain" description="Doubled CXXCH motif" evidence="3">
    <location>
        <begin position="99"/>
        <end position="136"/>
    </location>
</feature>
<feature type="domain" description="Doubled CXXCH motif" evidence="3">
    <location>
        <begin position="145"/>
        <end position="183"/>
    </location>
</feature>
<proteinExistence type="predicted"/>
<evidence type="ECO:0000259" key="3">
    <source>
        <dbReference type="Pfam" id="PF09699"/>
    </source>
</evidence>
<dbReference type="PANTHER" id="PTHR35038">
    <property type="entry name" value="DISSIMILATORY SULFITE REDUCTASE SIRA"/>
    <property type="match status" value="1"/>
</dbReference>
<feature type="domain" description="Doubled CXXCH motif" evidence="3">
    <location>
        <begin position="50"/>
        <end position="89"/>
    </location>
</feature>
<evidence type="ECO:0000256" key="2">
    <source>
        <dbReference type="SAM" id="SignalP"/>
    </source>
</evidence>
<evidence type="ECO:0000256" key="1">
    <source>
        <dbReference type="ARBA" id="ARBA00022729"/>
    </source>
</evidence>
<feature type="domain" description="Doubled CXXCH motif" evidence="3">
    <location>
        <begin position="193"/>
        <end position="233"/>
    </location>
</feature>
<protein>
    <submittedName>
        <fullName evidence="4">Cytochrome C family protein</fullName>
    </submittedName>
</protein>
<dbReference type="RefSeq" id="WP_013162633.1">
    <property type="nucleotide sequence ID" value="NC_014216.1"/>
</dbReference>
<dbReference type="InterPro" id="IPR036280">
    <property type="entry name" value="Multihaem_cyt_sf"/>
</dbReference>
<feature type="domain" description="Doubled CXXCH motif" evidence="3">
    <location>
        <begin position="316"/>
        <end position="349"/>
    </location>
</feature>
<keyword evidence="5" id="KW-1185">Reference proteome</keyword>
<dbReference type="Pfam" id="PF09699">
    <property type="entry name" value="Paired_CXXCH_1"/>
    <property type="match status" value="7"/>
</dbReference>
<gene>
    <name evidence="4" type="ordered locus">DaAHT2_0396</name>
</gene>
<dbReference type="KEGG" id="dak:DaAHT2_0396"/>
<accession>D6YZU5</accession>
<dbReference type="Proteomes" id="UP000001508">
    <property type="component" value="Chromosome"/>
</dbReference>